<dbReference type="AlphaFoldDB" id="A0A6A6ILP0"/>
<dbReference type="EMBL" id="ML987193">
    <property type="protein sequence ID" value="KAF2251147.1"/>
    <property type="molecule type" value="Genomic_DNA"/>
</dbReference>
<name>A0A6A6ILP0_9PLEO</name>
<organism evidence="1 2">
    <name type="scientific">Trematosphaeria pertusa</name>
    <dbReference type="NCBI Taxonomy" id="390896"/>
    <lineage>
        <taxon>Eukaryota</taxon>
        <taxon>Fungi</taxon>
        <taxon>Dikarya</taxon>
        <taxon>Ascomycota</taxon>
        <taxon>Pezizomycotina</taxon>
        <taxon>Dothideomycetes</taxon>
        <taxon>Pleosporomycetidae</taxon>
        <taxon>Pleosporales</taxon>
        <taxon>Massarineae</taxon>
        <taxon>Trematosphaeriaceae</taxon>
        <taxon>Trematosphaeria</taxon>
    </lineage>
</organism>
<keyword evidence="2" id="KW-1185">Reference proteome</keyword>
<reference evidence="1" key="1">
    <citation type="journal article" date="2020" name="Stud. Mycol.">
        <title>101 Dothideomycetes genomes: a test case for predicting lifestyles and emergence of pathogens.</title>
        <authorList>
            <person name="Haridas S."/>
            <person name="Albert R."/>
            <person name="Binder M."/>
            <person name="Bloem J."/>
            <person name="Labutti K."/>
            <person name="Salamov A."/>
            <person name="Andreopoulos B."/>
            <person name="Baker S."/>
            <person name="Barry K."/>
            <person name="Bills G."/>
            <person name="Bluhm B."/>
            <person name="Cannon C."/>
            <person name="Castanera R."/>
            <person name="Culley D."/>
            <person name="Daum C."/>
            <person name="Ezra D."/>
            <person name="Gonzalez J."/>
            <person name="Henrissat B."/>
            <person name="Kuo A."/>
            <person name="Liang C."/>
            <person name="Lipzen A."/>
            <person name="Lutzoni F."/>
            <person name="Magnuson J."/>
            <person name="Mondo S."/>
            <person name="Nolan M."/>
            <person name="Ohm R."/>
            <person name="Pangilinan J."/>
            <person name="Park H.-J."/>
            <person name="Ramirez L."/>
            <person name="Alfaro M."/>
            <person name="Sun H."/>
            <person name="Tritt A."/>
            <person name="Yoshinaga Y."/>
            <person name="Zwiers L.-H."/>
            <person name="Turgeon B."/>
            <person name="Goodwin S."/>
            <person name="Spatafora J."/>
            <person name="Crous P."/>
            <person name="Grigoriev I."/>
        </authorList>
    </citation>
    <scope>NUCLEOTIDE SEQUENCE</scope>
    <source>
        <strain evidence="1">CBS 122368</strain>
    </source>
</reference>
<dbReference type="RefSeq" id="XP_033686151.1">
    <property type="nucleotide sequence ID" value="XM_033835444.1"/>
</dbReference>
<evidence type="ECO:0000313" key="1">
    <source>
        <dbReference type="EMBL" id="KAF2251147.1"/>
    </source>
</evidence>
<dbReference type="Proteomes" id="UP000800094">
    <property type="component" value="Unassembled WGS sequence"/>
</dbReference>
<evidence type="ECO:0008006" key="3">
    <source>
        <dbReference type="Google" id="ProtNLM"/>
    </source>
</evidence>
<gene>
    <name evidence="1" type="ORF">BU26DRAFT_603614</name>
</gene>
<accession>A0A6A6ILP0</accession>
<sequence>MAPPKPQPQPSTSPRKLLIRVRHPLNDLNPIARPTYKEYLIHSTTLTTSSKHFQRLCSTPHTGPAHQAIVLNQATTLEFEVYIRWLHNRDLVTPPPTGATAPEQNARAEYDQLLRCYDLGHALEDTRFMNAIMTQLVTLLRSGSYPVQLIAVLTLSRVQHFFTAYPIVSPIQKFVVRAAARFANTGEIEAMIGEGYPVEFKNGLVVALEEMRGRDVREGGVGSAAEDFSGEGCWWHYEHEEGEVCPAVGR</sequence>
<dbReference type="OrthoDB" id="3794732at2759"/>
<evidence type="ECO:0000313" key="2">
    <source>
        <dbReference type="Proteomes" id="UP000800094"/>
    </source>
</evidence>
<protein>
    <recommendedName>
        <fullName evidence="3">BTB domain-containing protein</fullName>
    </recommendedName>
</protein>
<dbReference type="GeneID" id="54588774"/>
<proteinExistence type="predicted"/>